<dbReference type="EMBL" id="SGBD01000001">
    <property type="protein sequence ID" value="RZD14770.1"/>
    <property type="molecule type" value="Genomic_DNA"/>
</dbReference>
<accession>A0A519BBW7</accession>
<keyword evidence="3" id="KW-0813">Transport</keyword>
<feature type="transmembrane region" description="Helical" evidence="8">
    <location>
        <begin position="380"/>
        <end position="399"/>
    </location>
</feature>
<feature type="transmembrane region" description="Helical" evidence="8">
    <location>
        <begin position="284"/>
        <end position="306"/>
    </location>
</feature>
<dbReference type="PROSITE" id="PS50283">
    <property type="entry name" value="NA_SOLUT_SYMP_3"/>
    <property type="match status" value="1"/>
</dbReference>
<dbReference type="Pfam" id="PF00474">
    <property type="entry name" value="SSF"/>
    <property type="match status" value="1"/>
</dbReference>
<evidence type="ECO:0000256" key="5">
    <source>
        <dbReference type="ARBA" id="ARBA00022989"/>
    </source>
</evidence>
<feature type="transmembrane region" description="Helical" evidence="8">
    <location>
        <begin position="434"/>
        <end position="452"/>
    </location>
</feature>
<organism evidence="9 10">
    <name type="scientific">Candidatus Acidulodesulfobacterium ferriphilum</name>
    <dbReference type="NCBI Taxonomy" id="2597223"/>
    <lineage>
        <taxon>Bacteria</taxon>
        <taxon>Deltaproteobacteria</taxon>
        <taxon>Candidatus Acidulodesulfobacterales</taxon>
        <taxon>Candidatus Acidulodesulfobacterium</taxon>
    </lineage>
</organism>
<comment type="subcellular location">
    <subcellularLocation>
        <location evidence="1">Membrane</location>
        <topology evidence="1">Multi-pass membrane protein</topology>
    </subcellularLocation>
</comment>
<keyword evidence="5 8" id="KW-1133">Transmembrane helix</keyword>
<feature type="transmembrane region" description="Helical" evidence="8">
    <location>
        <begin position="168"/>
        <end position="186"/>
    </location>
</feature>
<evidence type="ECO:0000256" key="2">
    <source>
        <dbReference type="ARBA" id="ARBA00006434"/>
    </source>
</evidence>
<gene>
    <name evidence="9" type="ORF">EVJ47_00335</name>
</gene>
<feature type="transmembrane region" description="Helical" evidence="8">
    <location>
        <begin position="472"/>
        <end position="496"/>
    </location>
</feature>
<proteinExistence type="inferred from homology"/>
<dbReference type="InterPro" id="IPR001734">
    <property type="entry name" value="Na/solute_symporter"/>
</dbReference>
<dbReference type="GO" id="GO:0022857">
    <property type="term" value="F:transmembrane transporter activity"/>
    <property type="evidence" value="ECO:0007669"/>
    <property type="project" value="InterPro"/>
</dbReference>
<dbReference type="AlphaFoldDB" id="A0A519BBW7"/>
<evidence type="ECO:0000256" key="6">
    <source>
        <dbReference type="ARBA" id="ARBA00023136"/>
    </source>
</evidence>
<keyword evidence="4 8" id="KW-0812">Transmembrane</keyword>
<dbReference type="PANTHER" id="PTHR48086">
    <property type="entry name" value="SODIUM/PROLINE SYMPORTER-RELATED"/>
    <property type="match status" value="1"/>
</dbReference>
<reference evidence="9 10" key="1">
    <citation type="submission" date="2019-01" db="EMBL/GenBank/DDBJ databases">
        <title>Insights into ecological role of a new deltaproteobacterial order Candidatus Sinidesulfobacterales (Sva0485) by metagenomics and metatranscriptomics.</title>
        <authorList>
            <person name="Tan S."/>
            <person name="Liu J."/>
            <person name="Fang Y."/>
            <person name="Hedlund B.P."/>
            <person name="Lian Z.H."/>
            <person name="Huang L.Y."/>
            <person name="Li J.T."/>
            <person name="Huang L.N."/>
            <person name="Li W.J."/>
            <person name="Jiang H.C."/>
            <person name="Dong H.L."/>
            <person name="Shu W.S."/>
        </authorList>
    </citation>
    <scope>NUCLEOTIDE SEQUENCE [LARGE SCALE GENOMIC DNA]</scope>
    <source>
        <strain evidence="9">AP3</strain>
    </source>
</reference>
<dbReference type="InterPro" id="IPR050277">
    <property type="entry name" value="Sodium:Solute_Symporter"/>
</dbReference>
<name>A0A519BBW7_9DELT</name>
<feature type="transmembrane region" description="Helical" evidence="8">
    <location>
        <begin position="405"/>
        <end position="427"/>
    </location>
</feature>
<dbReference type="PANTHER" id="PTHR48086:SF8">
    <property type="entry name" value="MONOCARBOXYLIC ACID PERMEASE"/>
    <property type="match status" value="1"/>
</dbReference>
<feature type="transmembrane region" description="Helical" evidence="8">
    <location>
        <begin position="238"/>
        <end position="263"/>
    </location>
</feature>
<dbReference type="Gene3D" id="1.20.1730.10">
    <property type="entry name" value="Sodium/glucose cotransporter"/>
    <property type="match status" value="1"/>
</dbReference>
<comment type="caution">
    <text evidence="9">The sequence shown here is derived from an EMBL/GenBank/DDBJ whole genome shotgun (WGS) entry which is preliminary data.</text>
</comment>
<feature type="transmembrane region" description="Helical" evidence="8">
    <location>
        <begin position="198"/>
        <end position="218"/>
    </location>
</feature>
<protein>
    <submittedName>
        <fullName evidence="9">Sodium:solute symporter</fullName>
    </submittedName>
</protein>
<keyword evidence="6 8" id="KW-0472">Membrane</keyword>
<evidence type="ECO:0000256" key="3">
    <source>
        <dbReference type="ARBA" id="ARBA00022448"/>
    </source>
</evidence>
<sequence length="500" mass="53932">MSNIQVTIIVFIALFLLFTIIGFWASKWRAGDLNHLHEWALAGNKIGTFLMWFLVGADIYTAYTFIAVPSGVFAKGSLFFFAVPYVMATFGIAMVVMPSLWKVSKDKGYVTAVDFVRDKFNSRTLAILIALTGIVAELPYIALQIVGMKAVLQVMLLSFGDAKVISEIALLVSFIILAVFTFWSGLRGAVLTAVMKDAIILITVVAIIILVPLSYGGFHHAFAAAKNLGAGKTPPVDYVTLPPLLVNGYISLFILSALALYLYPHAINGVLSAKSAKSVRLSTALLPIYGIGLAFLAMFGVLIYAVPSALKAVGGNGILVVPTLIEKTMPPWFTGFAFLGIFIGGLVPAAIMAISQANLLTRNIIKEFKPDLDPKAEADIAKWSSVVFKFLALGFVFLVPETYSIQLQLLGGILIVQTLPPIFIGLYTKWLNKNALIAGWLVGTASGLYFVMEANAGHAIVTTFMHTPFGLLYVALIALVLNLIVTTVWSAAANAVKVRK</sequence>
<comment type="similarity">
    <text evidence="2 7">Belongs to the sodium:solute symporter (SSF) (TC 2.A.21) family.</text>
</comment>
<feature type="transmembrane region" description="Helical" evidence="8">
    <location>
        <begin position="125"/>
        <end position="148"/>
    </location>
</feature>
<dbReference type="CDD" id="cd10322">
    <property type="entry name" value="SLC5sbd"/>
    <property type="match status" value="1"/>
</dbReference>
<dbReference type="Proteomes" id="UP000320813">
    <property type="component" value="Unassembled WGS sequence"/>
</dbReference>
<dbReference type="InterPro" id="IPR038377">
    <property type="entry name" value="Na/Glc_symporter_sf"/>
</dbReference>
<evidence type="ECO:0000256" key="1">
    <source>
        <dbReference type="ARBA" id="ARBA00004141"/>
    </source>
</evidence>
<evidence type="ECO:0000313" key="9">
    <source>
        <dbReference type="EMBL" id="RZD14770.1"/>
    </source>
</evidence>
<evidence type="ECO:0000256" key="7">
    <source>
        <dbReference type="RuleBase" id="RU362091"/>
    </source>
</evidence>
<feature type="transmembrane region" description="Helical" evidence="8">
    <location>
        <begin position="332"/>
        <end position="359"/>
    </location>
</feature>
<dbReference type="GO" id="GO:0005886">
    <property type="term" value="C:plasma membrane"/>
    <property type="evidence" value="ECO:0007669"/>
    <property type="project" value="TreeGrafter"/>
</dbReference>
<feature type="transmembrane region" description="Helical" evidence="8">
    <location>
        <begin position="46"/>
        <end position="66"/>
    </location>
</feature>
<evidence type="ECO:0000256" key="4">
    <source>
        <dbReference type="ARBA" id="ARBA00022692"/>
    </source>
</evidence>
<feature type="transmembrane region" description="Helical" evidence="8">
    <location>
        <begin position="6"/>
        <end position="25"/>
    </location>
</feature>
<evidence type="ECO:0000256" key="8">
    <source>
        <dbReference type="SAM" id="Phobius"/>
    </source>
</evidence>
<evidence type="ECO:0000313" key="10">
    <source>
        <dbReference type="Proteomes" id="UP000320813"/>
    </source>
</evidence>
<feature type="transmembrane region" description="Helical" evidence="8">
    <location>
        <begin position="78"/>
        <end position="97"/>
    </location>
</feature>